<evidence type="ECO:0000256" key="2">
    <source>
        <dbReference type="SAM" id="SignalP"/>
    </source>
</evidence>
<dbReference type="AlphaFoldDB" id="A0A9P9WDA1"/>
<organism evidence="3 4">
    <name type="scientific">Neoarthrinium moseri</name>
    <dbReference type="NCBI Taxonomy" id="1658444"/>
    <lineage>
        <taxon>Eukaryota</taxon>
        <taxon>Fungi</taxon>
        <taxon>Dikarya</taxon>
        <taxon>Ascomycota</taxon>
        <taxon>Pezizomycotina</taxon>
        <taxon>Sordariomycetes</taxon>
        <taxon>Xylariomycetidae</taxon>
        <taxon>Amphisphaeriales</taxon>
        <taxon>Apiosporaceae</taxon>
        <taxon>Neoarthrinium</taxon>
    </lineage>
</organism>
<feature type="chain" id="PRO_5040186593" evidence="2">
    <location>
        <begin position="24"/>
        <end position="197"/>
    </location>
</feature>
<proteinExistence type="predicted"/>
<accession>A0A9P9WDA1</accession>
<protein>
    <submittedName>
        <fullName evidence="3">Uncharacterized protein</fullName>
    </submittedName>
</protein>
<dbReference type="EMBL" id="JAFIMR010000037">
    <property type="protein sequence ID" value="KAI1858169.1"/>
    <property type="molecule type" value="Genomic_DNA"/>
</dbReference>
<dbReference type="SUPFAM" id="SSF52309">
    <property type="entry name" value="N-(deoxy)ribosyltransferase-like"/>
    <property type="match status" value="1"/>
</dbReference>
<sequence>MHFSSLFGTLATVLLSTSTLVAANPITARAPDRAPTAAECQAQLNVPAGKTLFWTGGTSKDAIKAVRERDYLKGYKRISQMWKSQSWADQYIMDINLEKDFWCACSTALAQLTTGTAYVMMPTGTGNGANFDSVWADCEWPYIGPQTQYVIRLDPSDASHKEYIRGAPPPTAPPAPPAPPAARSAAVESDGFVAFEA</sequence>
<comment type="caution">
    <text evidence="3">The sequence shown here is derived from an EMBL/GenBank/DDBJ whole genome shotgun (WGS) entry which is preliminary data.</text>
</comment>
<evidence type="ECO:0000313" key="3">
    <source>
        <dbReference type="EMBL" id="KAI1858169.1"/>
    </source>
</evidence>
<evidence type="ECO:0000313" key="4">
    <source>
        <dbReference type="Proteomes" id="UP000829685"/>
    </source>
</evidence>
<feature type="region of interest" description="Disordered" evidence="1">
    <location>
        <begin position="161"/>
        <end position="190"/>
    </location>
</feature>
<feature type="compositionally biased region" description="Pro residues" evidence="1">
    <location>
        <begin position="167"/>
        <end position="180"/>
    </location>
</feature>
<dbReference type="OrthoDB" id="2119228at2759"/>
<keyword evidence="2" id="KW-0732">Signal</keyword>
<dbReference type="Proteomes" id="UP000829685">
    <property type="component" value="Unassembled WGS sequence"/>
</dbReference>
<gene>
    <name evidence="3" type="ORF">JX265_010837</name>
</gene>
<reference evidence="3" key="1">
    <citation type="submission" date="2021-03" db="EMBL/GenBank/DDBJ databases">
        <title>Revisited historic fungal species revealed as producer of novel bioactive compounds through whole genome sequencing and comparative genomics.</title>
        <authorList>
            <person name="Vignolle G.A."/>
            <person name="Hochenegger N."/>
            <person name="Mach R.L."/>
            <person name="Mach-Aigner A.R."/>
            <person name="Javad Rahimi M."/>
            <person name="Salim K.A."/>
            <person name="Chan C.M."/>
            <person name="Lim L.B.L."/>
            <person name="Cai F."/>
            <person name="Druzhinina I.S."/>
            <person name="U'Ren J.M."/>
            <person name="Derntl C."/>
        </authorList>
    </citation>
    <scope>NUCLEOTIDE SEQUENCE</scope>
    <source>
        <strain evidence="3">TUCIM 5799</strain>
    </source>
</reference>
<keyword evidence="4" id="KW-1185">Reference proteome</keyword>
<feature type="signal peptide" evidence="2">
    <location>
        <begin position="1"/>
        <end position="23"/>
    </location>
</feature>
<evidence type="ECO:0000256" key="1">
    <source>
        <dbReference type="SAM" id="MobiDB-lite"/>
    </source>
</evidence>
<name>A0A9P9WDA1_9PEZI</name>